<dbReference type="PROSITE" id="PS50056">
    <property type="entry name" value="TYR_PHOSPHATASE_2"/>
    <property type="match status" value="1"/>
</dbReference>
<dbReference type="Gene3D" id="3.90.190.10">
    <property type="entry name" value="Protein tyrosine phosphatase superfamily"/>
    <property type="match status" value="1"/>
</dbReference>
<evidence type="ECO:0000256" key="2">
    <source>
        <dbReference type="ARBA" id="ARBA00022912"/>
    </source>
</evidence>
<reference evidence="4 5" key="1">
    <citation type="journal article" date="2018" name="Microbiome">
        <title>Fine metagenomic profile of the Mediterranean stratified and mixed water columns revealed by assembly and recruitment.</title>
        <authorList>
            <person name="Haro-Moreno J.M."/>
            <person name="Lopez-Perez M."/>
            <person name="De La Torre J.R."/>
            <person name="Picazo A."/>
            <person name="Camacho A."/>
            <person name="Rodriguez-Valera F."/>
        </authorList>
    </citation>
    <scope>NUCLEOTIDE SEQUENCE [LARGE SCALE GENOMIC DNA]</scope>
    <source>
        <strain evidence="4">MED-G57</strain>
    </source>
</reference>
<dbReference type="InterPro" id="IPR029021">
    <property type="entry name" value="Prot-tyrosine_phosphatase-like"/>
</dbReference>
<protein>
    <recommendedName>
        <fullName evidence="3">Tyrosine specific protein phosphatases domain-containing protein</fullName>
    </recommendedName>
</protein>
<dbReference type="SUPFAM" id="SSF52799">
    <property type="entry name" value="(Phosphotyrosine protein) phosphatases II"/>
    <property type="match status" value="1"/>
</dbReference>
<dbReference type="GO" id="GO:0005737">
    <property type="term" value="C:cytoplasm"/>
    <property type="evidence" value="ECO:0007669"/>
    <property type="project" value="TreeGrafter"/>
</dbReference>
<dbReference type="Proteomes" id="UP000253570">
    <property type="component" value="Unassembled WGS sequence"/>
</dbReference>
<accession>A0A368DR80</accession>
<dbReference type="InterPro" id="IPR000387">
    <property type="entry name" value="Tyr_Pase_dom"/>
</dbReference>
<evidence type="ECO:0000259" key="3">
    <source>
        <dbReference type="PROSITE" id="PS50056"/>
    </source>
</evidence>
<dbReference type="GO" id="GO:0004721">
    <property type="term" value="F:phosphoprotein phosphatase activity"/>
    <property type="evidence" value="ECO:0007669"/>
    <property type="project" value="UniProtKB-KW"/>
</dbReference>
<name>A0A368DR80_9PROT</name>
<evidence type="ECO:0000313" key="5">
    <source>
        <dbReference type="Proteomes" id="UP000253570"/>
    </source>
</evidence>
<gene>
    <name evidence="4" type="ORF">DBW71_01770</name>
</gene>
<keyword evidence="2" id="KW-0904">Protein phosphatase</keyword>
<dbReference type="EMBL" id="QOQD01000003">
    <property type="protein sequence ID" value="RCL74154.1"/>
    <property type="molecule type" value="Genomic_DNA"/>
</dbReference>
<dbReference type="Pfam" id="PF00782">
    <property type="entry name" value="DSPc"/>
    <property type="match status" value="1"/>
</dbReference>
<evidence type="ECO:0000313" key="4">
    <source>
        <dbReference type="EMBL" id="RCL74154.1"/>
    </source>
</evidence>
<keyword evidence="1" id="KW-0378">Hydrolase</keyword>
<evidence type="ECO:0000256" key="1">
    <source>
        <dbReference type="ARBA" id="ARBA00022801"/>
    </source>
</evidence>
<dbReference type="PANTHER" id="PTHR10159:SF519">
    <property type="entry name" value="DUAL SPECIFICITY PROTEIN PHOSPHATASE MPK3"/>
    <property type="match status" value="1"/>
</dbReference>
<dbReference type="InterPro" id="IPR000340">
    <property type="entry name" value="Dual-sp_phosphatase_cat-dom"/>
</dbReference>
<dbReference type="AlphaFoldDB" id="A0A368DR80"/>
<feature type="domain" description="Tyrosine specific protein phosphatases" evidence="3">
    <location>
        <begin position="65"/>
        <end position="123"/>
    </location>
</feature>
<dbReference type="PANTHER" id="PTHR10159">
    <property type="entry name" value="DUAL SPECIFICITY PROTEIN PHOSPHATASE"/>
    <property type="match status" value="1"/>
</dbReference>
<sequence>MKIHNTPLNSALKVIKKEQIKRIISIYSPNNSFPLFPEVKAMNILRLCFNDIDHSRDNLKPVSQRDIRKILKFAMGSHQNTDILIHCYAGVSRSIAISIIIYFMHNRNIRPSDLYSLIMEKAPFANPNKLVLKQAGRVLKEEQFFQELVKNFTQKKRTFGSAAFYLNF</sequence>
<proteinExistence type="predicted"/>
<comment type="caution">
    <text evidence="4">The sequence shown here is derived from an EMBL/GenBank/DDBJ whole genome shotgun (WGS) entry which is preliminary data.</text>
</comment>
<organism evidence="4 5">
    <name type="scientific">PS1 clade bacterium</name>
    <dbReference type="NCBI Taxonomy" id="2175152"/>
    <lineage>
        <taxon>Bacteria</taxon>
        <taxon>Pseudomonadati</taxon>
        <taxon>Pseudomonadota</taxon>
        <taxon>Alphaproteobacteria</taxon>
        <taxon>PS1 clade</taxon>
    </lineage>
</organism>